<dbReference type="Gene3D" id="3.40.640.10">
    <property type="entry name" value="Type I PLP-dependent aspartate aminotransferase-like (Major domain)"/>
    <property type="match status" value="1"/>
</dbReference>
<dbReference type="InterPro" id="IPR029063">
    <property type="entry name" value="SAM-dependent_MTases_sf"/>
</dbReference>
<comment type="caution">
    <text evidence="3">The sequence shown here is derived from an EMBL/GenBank/DDBJ whole genome shotgun (WGS) entry which is preliminary data.</text>
</comment>
<evidence type="ECO:0000313" key="3">
    <source>
        <dbReference type="EMBL" id="KAK4494625.1"/>
    </source>
</evidence>
<dbReference type="InterPro" id="IPR013216">
    <property type="entry name" value="Methyltransf_11"/>
</dbReference>
<accession>A0ABR0DZN1</accession>
<dbReference type="InterPro" id="IPR015421">
    <property type="entry name" value="PyrdxlP-dep_Trfase_major"/>
</dbReference>
<name>A0ABR0DZN1_ZASCE</name>
<feature type="domain" description="Methyltransferase type 11" evidence="2">
    <location>
        <begin position="317"/>
        <end position="411"/>
    </location>
</feature>
<dbReference type="EMBL" id="JAXOVC010000013">
    <property type="protein sequence ID" value="KAK4494625.1"/>
    <property type="molecule type" value="Genomic_DNA"/>
</dbReference>
<dbReference type="SUPFAM" id="SSF53335">
    <property type="entry name" value="S-adenosyl-L-methionine-dependent methyltransferases"/>
    <property type="match status" value="1"/>
</dbReference>
<keyword evidence="4" id="KW-1185">Reference proteome</keyword>
<dbReference type="Pfam" id="PF08241">
    <property type="entry name" value="Methyltransf_11"/>
    <property type="match status" value="1"/>
</dbReference>
<dbReference type="SUPFAM" id="SSF53383">
    <property type="entry name" value="PLP-dependent transferases"/>
    <property type="match status" value="1"/>
</dbReference>
<evidence type="ECO:0000259" key="2">
    <source>
        <dbReference type="Pfam" id="PF08241"/>
    </source>
</evidence>
<dbReference type="PANTHER" id="PTHR43092">
    <property type="entry name" value="L-CYSTEINE DESULFHYDRASE"/>
    <property type="match status" value="1"/>
</dbReference>
<reference evidence="3 4" key="1">
    <citation type="journal article" date="2023" name="G3 (Bethesda)">
        <title>A chromosome-level genome assembly of Zasmidium syzygii isolated from banana leaves.</title>
        <authorList>
            <person name="van Westerhoven A.C."/>
            <person name="Mehrabi R."/>
            <person name="Talebi R."/>
            <person name="Steentjes M.B.F."/>
            <person name="Corcolon B."/>
            <person name="Chong P.A."/>
            <person name="Kema G.H.J."/>
            <person name="Seidl M.F."/>
        </authorList>
    </citation>
    <scope>NUCLEOTIDE SEQUENCE [LARGE SCALE GENOMIC DNA]</scope>
    <source>
        <strain evidence="3 4">P124</strain>
    </source>
</reference>
<evidence type="ECO:0000256" key="1">
    <source>
        <dbReference type="ARBA" id="ARBA00022898"/>
    </source>
</evidence>
<dbReference type="PANTHER" id="PTHR43092:SF2">
    <property type="entry name" value="HERCYNYLCYSTEINE SULFOXIDE LYASE"/>
    <property type="match status" value="1"/>
</dbReference>
<protein>
    <recommendedName>
        <fullName evidence="2">Methyltransferase type 11 domain-containing protein</fullName>
    </recommendedName>
</protein>
<gene>
    <name evidence="3" type="ORF">PRZ48_013981</name>
</gene>
<organism evidence="3 4">
    <name type="scientific">Zasmidium cellare</name>
    <name type="common">Wine cellar mold</name>
    <name type="synonym">Racodium cellare</name>
    <dbReference type="NCBI Taxonomy" id="395010"/>
    <lineage>
        <taxon>Eukaryota</taxon>
        <taxon>Fungi</taxon>
        <taxon>Dikarya</taxon>
        <taxon>Ascomycota</taxon>
        <taxon>Pezizomycotina</taxon>
        <taxon>Dothideomycetes</taxon>
        <taxon>Dothideomycetidae</taxon>
        <taxon>Mycosphaerellales</taxon>
        <taxon>Mycosphaerellaceae</taxon>
        <taxon>Zasmidium</taxon>
    </lineage>
</organism>
<proteinExistence type="predicted"/>
<keyword evidence="1" id="KW-0663">Pyridoxal phosphate</keyword>
<evidence type="ECO:0000313" key="4">
    <source>
        <dbReference type="Proteomes" id="UP001305779"/>
    </source>
</evidence>
<dbReference type="Proteomes" id="UP001305779">
    <property type="component" value="Unassembled WGS sequence"/>
</dbReference>
<dbReference type="InterPro" id="IPR015424">
    <property type="entry name" value="PyrdxlP-dep_Trfase"/>
</dbReference>
<sequence length="581" mass="64388">MELDVLRPDFFVTDCHKWLNVPRGCAVLHVLPEHHHIFRTTIPPSFGYIPKTGPVSLPLWGQQVAGSDDSTTRPSAFQTLFKLVPTSDDTPYLCISAALEFREKVCGGEDGIYSYLYNLAISGSDRMAEILGTEVLSEPGLQPGEVSEMRQCGIATVMLPLAIVGEGGNDHNKWEGAAMLYPPLGEAEGPSVVQYLSKALADEHDTWLPMLELNGWIWVRVCAQVFLEVSDFEWVARVLKKLCDQVGRREALPRLEPEVRQTQENKASSMSSTRLFDKDGAFWANYLSGRPQPPDAFYERIFSYHASHGGDFGTAHDVGARAGVHTAQIAKRFQHVLVSDIEEQNVQAAQRRHGSLPGEPVFHTAKLEDASWIEQESVDLVFAASCINWCDLEMAIEAVDWQLKAGGTLAIAGMGFAALENARAQDVWYRLFQRGVERNYIQKEEKGSVALSALACDASAYDAVPIPERVFDAGALRYRLNFLPGWSWYLAQVPGEREDVVPRRSQIGANDVVKDQEQDGWSFQADMAALRRMAGSFPIWGDGTGFEDLWSELEDIVGAGTVEGVWPAVLILARKRDADDA</sequence>
<dbReference type="Gene3D" id="3.40.50.150">
    <property type="entry name" value="Vaccinia Virus protein VP39"/>
    <property type="match status" value="1"/>
</dbReference>